<gene>
    <name evidence="1" type="ORF">IE53DRAFT_388052</name>
</gene>
<organism evidence="1 2">
    <name type="scientific">Violaceomyces palustris</name>
    <dbReference type="NCBI Taxonomy" id="1673888"/>
    <lineage>
        <taxon>Eukaryota</taxon>
        <taxon>Fungi</taxon>
        <taxon>Dikarya</taxon>
        <taxon>Basidiomycota</taxon>
        <taxon>Ustilaginomycotina</taxon>
        <taxon>Ustilaginomycetes</taxon>
        <taxon>Violaceomycetales</taxon>
        <taxon>Violaceomycetaceae</taxon>
        <taxon>Violaceomyces</taxon>
    </lineage>
</organism>
<proteinExistence type="predicted"/>
<reference evidence="1 2" key="1">
    <citation type="journal article" date="2018" name="Mol. Biol. Evol.">
        <title>Broad Genomic Sampling Reveals a Smut Pathogenic Ancestry of the Fungal Clade Ustilaginomycotina.</title>
        <authorList>
            <person name="Kijpornyongpan T."/>
            <person name="Mondo S.J."/>
            <person name="Barry K."/>
            <person name="Sandor L."/>
            <person name="Lee J."/>
            <person name="Lipzen A."/>
            <person name="Pangilinan J."/>
            <person name="LaButti K."/>
            <person name="Hainaut M."/>
            <person name="Henrissat B."/>
            <person name="Grigoriev I.V."/>
            <person name="Spatafora J.W."/>
            <person name="Aime M.C."/>
        </authorList>
    </citation>
    <scope>NUCLEOTIDE SEQUENCE [LARGE SCALE GENOMIC DNA]</scope>
    <source>
        <strain evidence="1 2">SA 807</strain>
    </source>
</reference>
<name>A0ACD0NV60_9BASI</name>
<sequence>MSSYEELLDEVFPTRRREANIKRNVFFTSEELACLISLLKEGSAQLKGYLKPVEYATSIVQCAPSTLSHDQHTILFECVSDLILVCVSVPNEVQNLTWSLNRLLTAVVTCQAFTISERLHIIQTAHQVLTLKCVDTNIVEQLASKIHAQSKFNPATGDHANACVPDWAARNHPLNENFFRDVATVSTDQNVQSASPLNLTSRQCSGFLSANHRDLGADAYAHPQQDALQYLPRHPGHFNPGTTIEMNRSPCYPAIGDHFFGFGASAFPLGLANMGPANLHFLRRHRPSQFHGVYATKDCVKDDRGSSSHDNHRFLSSSKLETPIASSHLDVTGRSSELAFQPSFEQLVQAVAQVLSNQRSNI</sequence>
<accession>A0ACD0NV60</accession>
<evidence type="ECO:0000313" key="1">
    <source>
        <dbReference type="EMBL" id="PWN49700.1"/>
    </source>
</evidence>
<keyword evidence="2" id="KW-1185">Reference proteome</keyword>
<evidence type="ECO:0000313" key="2">
    <source>
        <dbReference type="Proteomes" id="UP000245626"/>
    </source>
</evidence>
<dbReference type="EMBL" id="KZ820016">
    <property type="protein sequence ID" value="PWN49700.1"/>
    <property type="molecule type" value="Genomic_DNA"/>
</dbReference>
<protein>
    <submittedName>
        <fullName evidence="1">Uncharacterized protein</fullName>
    </submittedName>
</protein>
<dbReference type="Proteomes" id="UP000245626">
    <property type="component" value="Unassembled WGS sequence"/>
</dbReference>